<protein>
    <recommendedName>
        <fullName evidence="15">Hemolysin C</fullName>
    </recommendedName>
</protein>
<feature type="transmembrane region" description="Helical" evidence="10">
    <location>
        <begin position="6"/>
        <end position="35"/>
    </location>
</feature>
<evidence type="ECO:0008006" key="15">
    <source>
        <dbReference type="Google" id="ProtNLM"/>
    </source>
</evidence>
<feature type="transmembrane region" description="Helical" evidence="10">
    <location>
        <begin position="56"/>
        <end position="78"/>
    </location>
</feature>
<comment type="subcellular location">
    <subcellularLocation>
        <location evidence="1">Membrane</location>
        <topology evidence="1">Multi-pass membrane protein</topology>
    </subcellularLocation>
</comment>
<feature type="region of interest" description="Disordered" evidence="9">
    <location>
        <begin position="339"/>
        <end position="381"/>
    </location>
</feature>
<evidence type="ECO:0000256" key="2">
    <source>
        <dbReference type="ARBA" id="ARBA00022692"/>
    </source>
</evidence>
<dbReference type="SUPFAM" id="SSF54631">
    <property type="entry name" value="CBS-domain pair"/>
    <property type="match status" value="1"/>
</dbReference>
<evidence type="ECO:0000256" key="6">
    <source>
        <dbReference type="ARBA" id="ARBA00023136"/>
    </source>
</evidence>
<evidence type="ECO:0000256" key="9">
    <source>
        <dbReference type="SAM" id="MobiDB-lite"/>
    </source>
</evidence>
<keyword evidence="14" id="KW-1185">Reference proteome</keyword>
<evidence type="ECO:0000256" key="8">
    <source>
        <dbReference type="PROSITE-ProRule" id="PRU01193"/>
    </source>
</evidence>
<dbReference type="PROSITE" id="PS51846">
    <property type="entry name" value="CNNM"/>
    <property type="match status" value="1"/>
</dbReference>
<dbReference type="InterPro" id="IPR044751">
    <property type="entry name" value="Ion_transp-like_CBS"/>
</dbReference>
<dbReference type="InterPro" id="IPR000644">
    <property type="entry name" value="CBS_dom"/>
</dbReference>
<dbReference type="RefSeq" id="WP_345682822.1">
    <property type="nucleotide sequence ID" value="NZ_BAABRO010000002.1"/>
</dbReference>
<dbReference type="Pfam" id="PF00571">
    <property type="entry name" value="CBS"/>
    <property type="match status" value="1"/>
</dbReference>
<comment type="caution">
    <text evidence="13">The sequence shown here is derived from an EMBL/GenBank/DDBJ whole genome shotgun (WGS) entry which is preliminary data.</text>
</comment>
<evidence type="ECO:0000256" key="7">
    <source>
        <dbReference type="PROSITE-ProRule" id="PRU00703"/>
    </source>
</evidence>
<feature type="compositionally biased region" description="Basic and acidic residues" evidence="9">
    <location>
        <begin position="353"/>
        <end position="363"/>
    </location>
</feature>
<feature type="domain" description="CBS" evidence="11">
    <location>
        <begin position="200"/>
        <end position="260"/>
    </location>
</feature>
<organism evidence="13 14">
    <name type="scientific">Novipirellula caenicola</name>
    <dbReference type="NCBI Taxonomy" id="1536901"/>
    <lineage>
        <taxon>Bacteria</taxon>
        <taxon>Pseudomonadati</taxon>
        <taxon>Planctomycetota</taxon>
        <taxon>Planctomycetia</taxon>
        <taxon>Pirellulales</taxon>
        <taxon>Pirellulaceae</taxon>
        <taxon>Novipirellula</taxon>
    </lineage>
</organism>
<dbReference type="Pfam" id="PF01595">
    <property type="entry name" value="CNNM"/>
    <property type="match status" value="1"/>
</dbReference>
<keyword evidence="5 7" id="KW-0129">CBS domain</keyword>
<feature type="domain" description="CNNM transmembrane" evidence="12">
    <location>
        <begin position="1"/>
        <end position="181"/>
    </location>
</feature>
<evidence type="ECO:0000313" key="13">
    <source>
        <dbReference type="EMBL" id="GAA5505835.1"/>
    </source>
</evidence>
<evidence type="ECO:0000256" key="1">
    <source>
        <dbReference type="ARBA" id="ARBA00004141"/>
    </source>
</evidence>
<dbReference type="Gene3D" id="3.10.580.10">
    <property type="entry name" value="CBS-domain"/>
    <property type="match status" value="1"/>
</dbReference>
<feature type="compositionally biased region" description="Acidic residues" evidence="9">
    <location>
        <begin position="364"/>
        <end position="374"/>
    </location>
</feature>
<evidence type="ECO:0000256" key="5">
    <source>
        <dbReference type="ARBA" id="ARBA00023122"/>
    </source>
</evidence>
<reference evidence="13 14" key="1">
    <citation type="submission" date="2024-02" db="EMBL/GenBank/DDBJ databases">
        <title>Rhodopirellula caenicola NBRC 110016.</title>
        <authorList>
            <person name="Ichikawa N."/>
            <person name="Katano-Makiyama Y."/>
            <person name="Hidaka K."/>
        </authorList>
    </citation>
    <scope>NUCLEOTIDE SEQUENCE [LARGE SCALE GENOMIC DNA]</scope>
    <source>
        <strain evidence="13 14">NBRC 110016</strain>
    </source>
</reference>
<dbReference type="PANTHER" id="PTHR22777:SF4">
    <property type="entry name" value="UPF0053 PROTEIN SLL1254"/>
    <property type="match status" value="1"/>
</dbReference>
<evidence type="ECO:0000256" key="3">
    <source>
        <dbReference type="ARBA" id="ARBA00022737"/>
    </source>
</evidence>
<keyword evidence="4 8" id="KW-1133">Transmembrane helix</keyword>
<dbReference type="Proteomes" id="UP001416858">
    <property type="component" value="Unassembled WGS sequence"/>
</dbReference>
<evidence type="ECO:0000313" key="14">
    <source>
        <dbReference type="Proteomes" id="UP001416858"/>
    </source>
</evidence>
<accession>A0ABP9VNH5</accession>
<feature type="domain" description="CBS" evidence="11">
    <location>
        <begin position="265"/>
        <end position="323"/>
    </location>
</feature>
<feature type="transmembrane region" description="Helical" evidence="10">
    <location>
        <begin position="90"/>
        <end position="109"/>
    </location>
</feature>
<evidence type="ECO:0000256" key="10">
    <source>
        <dbReference type="SAM" id="Phobius"/>
    </source>
</evidence>
<dbReference type="InterPro" id="IPR002550">
    <property type="entry name" value="CNNM"/>
</dbReference>
<keyword evidence="3" id="KW-0677">Repeat</keyword>
<dbReference type="InterPro" id="IPR046342">
    <property type="entry name" value="CBS_dom_sf"/>
</dbReference>
<dbReference type="EMBL" id="BAABRO010000002">
    <property type="protein sequence ID" value="GAA5505835.1"/>
    <property type="molecule type" value="Genomic_DNA"/>
</dbReference>
<evidence type="ECO:0000259" key="11">
    <source>
        <dbReference type="PROSITE" id="PS51371"/>
    </source>
</evidence>
<evidence type="ECO:0000259" key="12">
    <source>
        <dbReference type="PROSITE" id="PS51846"/>
    </source>
</evidence>
<gene>
    <name evidence="13" type="ORF">Rcae01_01283</name>
</gene>
<keyword evidence="2 8" id="KW-0812">Transmembrane</keyword>
<proteinExistence type="predicted"/>
<name>A0ABP9VNH5_9BACT</name>
<dbReference type="PROSITE" id="PS51371">
    <property type="entry name" value="CBS"/>
    <property type="match status" value="2"/>
</dbReference>
<sequence length="381" mass="42417">MDYFLLITYLCIAIGFSFLCSIAEAVLLSITPSFIAERRRDKTKSSKRIIQLKENIDRPLAAILSLNTIAHTVGAAGVGAQAAKIYGDQYLGVISALLTLMILVLSEIIPKTVGALHWRRLAGSVALLVQGLIVLMLPLVWMSEFLTRWLSGNKQQQLVTRAEIAAVAELGTREGLLKQHESRILRNLLKLESITVEDVMTPSTVVIAFEESRRLSEMVEELKTLPVSRIPIYRERRDVVTGFVLRSDLLASVVSGDSDKPVSDFSRSILRIGEDESITVAFDQLLDSRAHIAMVMDKFGGVEGLVTLEDIIETLLGLEIVDEHDATVDMQELARQRWEMRREKQGIGPIPADDQREGDQGDDPREDDPREDDEPKIATSE</sequence>
<dbReference type="CDD" id="cd04590">
    <property type="entry name" value="CBS_pair_CorC_HlyC_assoc"/>
    <property type="match status" value="1"/>
</dbReference>
<keyword evidence="6 8" id="KW-0472">Membrane</keyword>
<evidence type="ECO:0000256" key="4">
    <source>
        <dbReference type="ARBA" id="ARBA00022989"/>
    </source>
</evidence>
<feature type="transmembrane region" description="Helical" evidence="10">
    <location>
        <begin position="121"/>
        <end position="141"/>
    </location>
</feature>
<dbReference type="PANTHER" id="PTHR22777">
    <property type="entry name" value="HEMOLYSIN-RELATED"/>
    <property type="match status" value="1"/>
</dbReference>